<evidence type="ECO:0000256" key="7">
    <source>
        <dbReference type="ARBA" id="ARBA00023065"/>
    </source>
</evidence>
<feature type="transmembrane region" description="Helical" evidence="10">
    <location>
        <begin position="91"/>
        <end position="109"/>
    </location>
</feature>
<dbReference type="Pfam" id="PF01554">
    <property type="entry name" value="MatE"/>
    <property type="match status" value="2"/>
</dbReference>
<dbReference type="InterPro" id="IPR002528">
    <property type="entry name" value="MATE_fam"/>
</dbReference>
<dbReference type="RefSeq" id="WP_180281585.1">
    <property type="nucleotide sequence ID" value="NZ_JABFDB010000004.1"/>
</dbReference>
<sequence>MPFSGGGLLELARLALPISAARIGLTMMLVVDNMMVGHFGTGDLAGLAFASVFVQTAQTVGLGLLTGGLVEISAAIGRGDPADAGAIWRRSLGYAFAIGLIAVGLGAFAGDLFLATGLAPDLAMEASGIVGILGWSLPPMLVYIASVMLLESMGRPFVAVWIMLGANLANLLLDWLLVFGPFGLPALGAEGAALGTLAVRVCIAVAIVAYIVRILPERRALGRPRLADHRWSAGRRQRRLGVAEGLSMGIESGSFSMMAVFAGRFGALELAAYTIAININMLLFMIAVGVGGATAVLAARARGRGDPAGMAAAAWSGYGVFAGATGVIALLLAVFPAAALGFYTNDPALAAVALPLVAIVGFVNLVDGAQRVVANVLRAYGEAWLPTSSHLFSYVFVMVPAGWLLGVAAGLGAMGLVLAIAIASVVATVLLFARFLWLSSRPLAPTGELRTGETG</sequence>
<keyword evidence="4" id="KW-1003">Cell membrane</keyword>
<reference evidence="11 12" key="1">
    <citation type="submission" date="2020-05" db="EMBL/GenBank/DDBJ databases">
        <title>Azospirillum oleiclasticum sp. nov, a nitrogen-fixing and heavy crude oil-emulsifying bacterium isolated from the crude oil of Yumen Oilfield.</title>
        <authorList>
            <person name="Wu D."/>
            <person name="Cai M."/>
            <person name="Zhang X."/>
        </authorList>
    </citation>
    <scope>NUCLEOTIDE SEQUENCE [LARGE SCALE GENOMIC DNA]</scope>
    <source>
        <strain evidence="11 12">ROY-1-1-2</strain>
    </source>
</reference>
<accession>A0ABX2T9E7</accession>
<evidence type="ECO:0000313" key="12">
    <source>
        <dbReference type="Proteomes" id="UP000584642"/>
    </source>
</evidence>
<feature type="transmembrane region" description="Helical" evidence="10">
    <location>
        <begin position="129"/>
        <end position="150"/>
    </location>
</feature>
<feature type="transmembrane region" description="Helical" evidence="10">
    <location>
        <begin position="391"/>
        <end position="411"/>
    </location>
</feature>
<organism evidence="11 12">
    <name type="scientific">Azospirillum oleiclasticum</name>
    <dbReference type="NCBI Taxonomy" id="2735135"/>
    <lineage>
        <taxon>Bacteria</taxon>
        <taxon>Pseudomonadati</taxon>
        <taxon>Pseudomonadota</taxon>
        <taxon>Alphaproteobacteria</taxon>
        <taxon>Rhodospirillales</taxon>
        <taxon>Azospirillaceae</taxon>
        <taxon>Azospirillum</taxon>
    </lineage>
</organism>
<gene>
    <name evidence="11" type="ORF">HND93_08870</name>
</gene>
<evidence type="ECO:0000256" key="8">
    <source>
        <dbReference type="ARBA" id="ARBA00023136"/>
    </source>
</evidence>
<comment type="subcellular location">
    <subcellularLocation>
        <location evidence="1">Cell inner membrane</location>
        <topology evidence="1">Multi-pass membrane protein</topology>
    </subcellularLocation>
</comment>
<evidence type="ECO:0000256" key="3">
    <source>
        <dbReference type="ARBA" id="ARBA00022449"/>
    </source>
</evidence>
<evidence type="ECO:0000256" key="9">
    <source>
        <dbReference type="ARBA" id="ARBA00031636"/>
    </source>
</evidence>
<evidence type="ECO:0000256" key="2">
    <source>
        <dbReference type="ARBA" id="ARBA00022448"/>
    </source>
</evidence>
<keyword evidence="8 10" id="KW-0472">Membrane</keyword>
<feature type="transmembrane region" description="Helical" evidence="10">
    <location>
        <begin position="275"/>
        <end position="299"/>
    </location>
</feature>
<feature type="transmembrane region" description="Helical" evidence="10">
    <location>
        <begin position="197"/>
        <end position="215"/>
    </location>
</feature>
<evidence type="ECO:0000256" key="5">
    <source>
        <dbReference type="ARBA" id="ARBA00022692"/>
    </source>
</evidence>
<dbReference type="PANTHER" id="PTHR43298:SF2">
    <property type="entry name" value="FMN_FAD EXPORTER YEEO-RELATED"/>
    <property type="match status" value="1"/>
</dbReference>
<keyword evidence="7" id="KW-0406">Ion transport</keyword>
<keyword evidence="2" id="KW-0813">Transport</keyword>
<evidence type="ECO:0000256" key="10">
    <source>
        <dbReference type="SAM" id="Phobius"/>
    </source>
</evidence>
<feature type="transmembrane region" description="Helical" evidence="10">
    <location>
        <begin position="417"/>
        <end position="437"/>
    </location>
</feature>
<keyword evidence="3" id="KW-0050">Antiport</keyword>
<feature type="transmembrane region" description="Helical" evidence="10">
    <location>
        <begin position="44"/>
        <end position="70"/>
    </location>
</feature>
<evidence type="ECO:0000256" key="4">
    <source>
        <dbReference type="ARBA" id="ARBA00022475"/>
    </source>
</evidence>
<evidence type="ECO:0000256" key="6">
    <source>
        <dbReference type="ARBA" id="ARBA00022989"/>
    </source>
</evidence>
<comment type="caution">
    <text evidence="11">The sequence shown here is derived from an EMBL/GenBank/DDBJ whole genome shotgun (WGS) entry which is preliminary data.</text>
</comment>
<keyword evidence="5 10" id="KW-0812">Transmembrane</keyword>
<dbReference type="InterPro" id="IPR050222">
    <property type="entry name" value="MATE_MdtK"/>
</dbReference>
<name>A0ABX2T9E7_9PROT</name>
<feature type="transmembrane region" description="Helical" evidence="10">
    <location>
        <begin position="157"/>
        <end position="177"/>
    </location>
</feature>
<evidence type="ECO:0000256" key="1">
    <source>
        <dbReference type="ARBA" id="ARBA00004429"/>
    </source>
</evidence>
<dbReference type="NCBIfam" id="TIGR00797">
    <property type="entry name" value="matE"/>
    <property type="match status" value="1"/>
</dbReference>
<protein>
    <recommendedName>
        <fullName evidence="9">Multidrug-efflux transporter</fullName>
    </recommendedName>
</protein>
<dbReference type="InterPro" id="IPR048279">
    <property type="entry name" value="MdtK-like"/>
</dbReference>
<keyword evidence="12" id="KW-1185">Reference proteome</keyword>
<evidence type="ECO:0000313" key="11">
    <source>
        <dbReference type="EMBL" id="NYZ19823.1"/>
    </source>
</evidence>
<dbReference type="EMBL" id="JABFDB010000004">
    <property type="protein sequence ID" value="NYZ19823.1"/>
    <property type="molecule type" value="Genomic_DNA"/>
</dbReference>
<keyword evidence="6 10" id="KW-1133">Transmembrane helix</keyword>
<dbReference type="Proteomes" id="UP000584642">
    <property type="component" value="Unassembled WGS sequence"/>
</dbReference>
<feature type="transmembrane region" description="Helical" evidence="10">
    <location>
        <begin position="320"/>
        <end position="343"/>
    </location>
</feature>
<proteinExistence type="predicted"/>
<dbReference type="PIRSF" id="PIRSF006603">
    <property type="entry name" value="DinF"/>
    <property type="match status" value="1"/>
</dbReference>
<feature type="transmembrane region" description="Helical" evidence="10">
    <location>
        <begin position="240"/>
        <end position="263"/>
    </location>
</feature>
<feature type="transmembrane region" description="Helical" evidence="10">
    <location>
        <begin position="349"/>
        <end position="370"/>
    </location>
</feature>
<dbReference type="PANTHER" id="PTHR43298">
    <property type="entry name" value="MULTIDRUG RESISTANCE PROTEIN NORM-RELATED"/>
    <property type="match status" value="1"/>
</dbReference>